<accession>A0ACC3BCJ7</accession>
<protein>
    <submittedName>
        <fullName evidence="1">Uncharacterized protein</fullName>
    </submittedName>
</protein>
<organism evidence="1 2">
    <name type="scientific">Aspergillus melleus</name>
    <dbReference type="NCBI Taxonomy" id="138277"/>
    <lineage>
        <taxon>Eukaryota</taxon>
        <taxon>Fungi</taxon>
        <taxon>Dikarya</taxon>
        <taxon>Ascomycota</taxon>
        <taxon>Pezizomycotina</taxon>
        <taxon>Eurotiomycetes</taxon>
        <taxon>Eurotiomycetidae</taxon>
        <taxon>Eurotiales</taxon>
        <taxon>Aspergillaceae</taxon>
        <taxon>Aspergillus</taxon>
        <taxon>Aspergillus subgen. Circumdati</taxon>
    </lineage>
</organism>
<gene>
    <name evidence="1" type="ORF">N8T08_010850</name>
</gene>
<proteinExistence type="predicted"/>
<keyword evidence="2" id="KW-1185">Reference proteome</keyword>
<evidence type="ECO:0000313" key="1">
    <source>
        <dbReference type="EMBL" id="KAK1148204.1"/>
    </source>
</evidence>
<name>A0ACC3BCJ7_9EURO</name>
<dbReference type="Proteomes" id="UP001177260">
    <property type="component" value="Unassembled WGS sequence"/>
</dbReference>
<reference evidence="1 2" key="1">
    <citation type="journal article" date="2023" name="ACS Omega">
        <title>Identification of the Neoaspergillic Acid Biosynthesis Gene Cluster by Establishing an In Vitro CRISPR-Ribonucleoprotein Genetic System in Aspergillus melleus.</title>
        <authorList>
            <person name="Yuan B."/>
            <person name="Grau M.F."/>
            <person name="Murata R.M."/>
            <person name="Torok T."/>
            <person name="Venkateswaran K."/>
            <person name="Stajich J.E."/>
            <person name="Wang C.C.C."/>
        </authorList>
    </citation>
    <scope>NUCLEOTIDE SEQUENCE [LARGE SCALE GENOMIC DNA]</scope>
    <source>
        <strain evidence="1 2">IMV 1140</strain>
    </source>
</reference>
<sequence length="267" mass="29528">MAQVLTFAFATPLYCLVQLMTSTTARKPTVETIRAPRAVLNALPFVFIVGYMVPSTLMILPLSETIKTDLKQIFIAIWQPWPAYVAILSTLVHFVFTPFVANDRSADGGRATLRAFRRVYAFAFANTAITHLISWIVTLATVVAPAIIDESSKESLHPLKVYDIPLPWGSPLLQVETLGQGVHAFLRWDYLIGSAGVLIWAMSLYKAAHLAIYGRVGWFGLVVKTVLLGVFTGPVGAAVELMWERDELVFNEMGGVKREVSKQKKSS</sequence>
<dbReference type="EMBL" id="JAOPJF010000009">
    <property type="protein sequence ID" value="KAK1148204.1"/>
    <property type="molecule type" value="Genomic_DNA"/>
</dbReference>
<evidence type="ECO:0000313" key="2">
    <source>
        <dbReference type="Proteomes" id="UP001177260"/>
    </source>
</evidence>
<comment type="caution">
    <text evidence="1">The sequence shown here is derived from an EMBL/GenBank/DDBJ whole genome shotgun (WGS) entry which is preliminary data.</text>
</comment>